<evidence type="ECO:0000313" key="3">
    <source>
        <dbReference type="Proteomes" id="UP000640274"/>
    </source>
</evidence>
<dbReference type="RefSeq" id="WP_199020872.1">
    <property type="nucleotide sequence ID" value="NZ_JAELUP010000103.1"/>
</dbReference>
<name>A0A934JAK6_9BACL</name>
<gene>
    <name evidence="2" type="ORF">JFN88_19130</name>
</gene>
<sequence>MMRDSKRWKKRIARILYWLKGALQRSGYLLHIPGRAVRYFAAKRRGVLQSRRMARRAGRLAIHGASLALLRRSWQRMTARADGEMGERGDEVWQPAAVSIMEAAVELGEFPRAVGKLSTSMGRLEQSVDMIWPVQPLLSPESGTINRMKRELKNCSEWEKRLIGRIVERTRRWNRNNRTRTQAYWDFYRRHPEVHWALLAHMVSRNGGWNMTDLQGGLLPAILDQEQRREVFCFLERANAFIFGDAYPQLLLYEAGKREGHDLSYLLPAFQVSRFMTPAWRVFWRGRDSALLTVALIVNEQHYIENRVVRSPEIRQKVLEAPFFKLQSLLQLNQVVFPYALHAERTKLAGLILEDFSDVQERIEFGKRLYAMLFRIPDIYGGVVNFARTVRHTGSRADYAPQLFASKNDRLHGASDGANHHSPFSYKAESAAGDHTHTDDTRPLIFSPGLSDAWVDQPLVQPEEGDWFRNAADVERYFAGLPLPPSFEMTNEYEFGLHKIEAAALAALSVAGRPGPT</sequence>
<keyword evidence="3" id="KW-1185">Reference proteome</keyword>
<dbReference type="Proteomes" id="UP000640274">
    <property type="component" value="Unassembled WGS sequence"/>
</dbReference>
<dbReference type="Pfam" id="PF10720">
    <property type="entry name" value="DUF2515"/>
    <property type="match status" value="1"/>
</dbReference>
<dbReference type="EMBL" id="JAELUP010000103">
    <property type="protein sequence ID" value="MBJ6363320.1"/>
    <property type="molecule type" value="Genomic_DNA"/>
</dbReference>
<evidence type="ECO:0000313" key="2">
    <source>
        <dbReference type="EMBL" id="MBJ6363320.1"/>
    </source>
</evidence>
<dbReference type="AlphaFoldDB" id="A0A934JAK6"/>
<protein>
    <submittedName>
        <fullName evidence="2">DUF2515 family protein</fullName>
    </submittedName>
</protein>
<accession>A0A934JAK6</accession>
<feature type="region of interest" description="Disordered" evidence="1">
    <location>
        <begin position="416"/>
        <end position="439"/>
    </location>
</feature>
<dbReference type="InterPro" id="IPR019658">
    <property type="entry name" value="DUF2515"/>
</dbReference>
<organism evidence="2 3">
    <name type="scientific">Paenibacillus roseus</name>
    <dbReference type="NCBI Taxonomy" id="2798579"/>
    <lineage>
        <taxon>Bacteria</taxon>
        <taxon>Bacillati</taxon>
        <taxon>Bacillota</taxon>
        <taxon>Bacilli</taxon>
        <taxon>Bacillales</taxon>
        <taxon>Paenibacillaceae</taxon>
        <taxon>Paenibacillus</taxon>
    </lineage>
</organism>
<proteinExistence type="predicted"/>
<reference evidence="2" key="1">
    <citation type="submission" date="2020-12" db="EMBL/GenBank/DDBJ databases">
        <authorList>
            <person name="Huq M.A."/>
        </authorList>
    </citation>
    <scope>NUCLEOTIDE SEQUENCE</scope>
    <source>
        <strain evidence="2">MAHUQ-46</strain>
    </source>
</reference>
<comment type="caution">
    <text evidence="2">The sequence shown here is derived from an EMBL/GenBank/DDBJ whole genome shotgun (WGS) entry which is preliminary data.</text>
</comment>
<evidence type="ECO:0000256" key="1">
    <source>
        <dbReference type="SAM" id="MobiDB-lite"/>
    </source>
</evidence>